<dbReference type="RefSeq" id="WP_197660538.1">
    <property type="nucleotide sequence ID" value="NZ_JAEAGR010000004.1"/>
</dbReference>
<reference evidence="1" key="1">
    <citation type="submission" date="2020-12" db="EMBL/GenBank/DDBJ databases">
        <title>M. sibirica DSM 26468T genome.</title>
        <authorList>
            <person name="Thieme N."/>
            <person name="Rettenmaier R."/>
            <person name="Zverlov V."/>
            <person name="Liebl W."/>
        </authorList>
    </citation>
    <scope>NUCLEOTIDE SEQUENCE</scope>
    <source>
        <strain evidence="1">DSM 26468</strain>
    </source>
</reference>
<protein>
    <submittedName>
        <fullName evidence="1">Uncharacterized protein</fullName>
    </submittedName>
</protein>
<evidence type="ECO:0000313" key="2">
    <source>
        <dbReference type="Proteomes" id="UP000623269"/>
    </source>
</evidence>
<organism evidence="1 2">
    <name type="scientific">Mobilitalea sibirica</name>
    <dbReference type="NCBI Taxonomy" id="1462919"/>
    <lineage>
        <taxon>Bacteria</taxon>
        <taxon>Bacillati</taxon>
        <taxon>Bacillota</taxon>
        <taxon>Clostridia</taxon>
        <taxon>Lachnospirales</taxon>
        <taxon>Lachnospiraceae</taxon>
        <taxon>Mobilitalea</taxon>
    </lineage>
</organism>
<sequence>MINKKRLLLIATFLIIAAVAVVLCVSYFTGRSPNEFDGTLVNANNFIQRI</sequence>
<keyword evidence="2" id="KW-1185">Reference proteome</keyword>
<proteinExistence type="predicted"/>
<dbReference type="Proteomes" id="UP000623269">
    <property type="component" value="Unassembled WGS sequence"/>
</dbReference>
<evidence type="ECO:0000313" key="1">
    <source>
        <dbReference type="EMBL" id="MBH1940310.1"/>
    </source>
</evidence>
<dbReference type="EMBL" id="JAEAGR010000004">
    <property type="protein sequence ID" value="MBH1940310.1"/>
    <property type="molecule type" value="Genomic_DNA"/>
</dbReference>
<comment type="caution">
    <text evidence="1">The sequence shown here is derived from an EMBL/GenBank/DDBJ whole genome shotgun (WGS) entry which is preliminary data.</text>
</comment>
<gene>
    <name evidence="1" type="ORF">I5677_05295</name>
</gene>
<name>A0A8J7H8J7_9FIRM</name>
<accession>A0A8J7H8J7</accession>
<dbReference type="AlphaFoldDB" id="A0A8J7H8J7"/>